<dbReference type="AlphaFoldDB" id="A0A1E1X1G5"/>
<dbReference type="GO" id="GO:0003676">
    <property type="term" value="F:nucleic acid binding"/>
    <property type="evidence" value="ECO:0007669"/>
    <property type="project" value="InterPro"/>
</dbReference>
<dbReference type="GO" id="GO:0015074">
    <property type="term" value="P:DNA integration"/>
    <property type="evidence" value="ECO:0007669"/>
    <property type="project" value="InterPro"/>
</dbReference>
<dbReference type="InterPro" id="IPR012337">
    <property type="entry name" value="RNaseH-like_sf"/>
</dbReference>
<dbReference type="Gene3D" id="3.30.420.10">
    <property type="entry name" value="Ribonuclease H-like superfamily/Ribonuclease H"/>
    <property type="match status" value="1"/>
</dbReference>
<feature type="compositionally biased region" description="Basic residues" evidence="2">
    <location>
        <begin position="427"/>
        <end position="438"/>
    </location>
</feature>
<evidence type="ECO:0000313" key="4">
    <source>
        <dbReference type="EMBL" id="JAT93105.1"/>
    </source>
</evidence>
<dbReference type="EMBL" id="GFAC01006083">
    <property type="protein sequence ID" value="JAT93105.1"/>
    <property type="molecule type" value="mRNA"/>
</dbReference>
<evidence type="ECO:0000259" key="3">
    <source>
        <dbReference type="PROSITE" id="PS50994"/>
    </source>
</evidence>
<reference evidence="4" key="1">
    <citation type="journal article" date="2017" name="Front. Cell. Infect. Microbiol.">
        <title>The Distinct Transcriptional Response of the Midgut of Amblyomma sculptum and Amblyomma aureolatum Ticks to Rickettsia rickettsii Correlates to Their Differences in Susceptibility to Infection.</title>
        <authorList>
            <person name="Martins L.A."/>
            <person name="Galletti M.F.B.M."/>
            <person name="Ribeiro J.M."/>
            <person name="Fujita A."/>
            <person name="Costa F.B."/>
            <person name="Labruna M.B."/>
            <person name="Daffre S."/>
            <person name="Fogaca A.C."/>
        </authorList>
    </citation>
    <scope>NUCLEOTIDE SEQUENCE</scope>
</reference>
<feature type="domain" description="Integrase catalytic" evidence="3">
    <location>
        <begin position="105"/>
        <end position="272"/>
    </location>
</feature>
<dbReference type="GO" id="GO:0003964">
    <property type="term" value="F:RNA-directed DNA polymerase activity"/>
    <property type="evidence" value="ECO:0007669"/>
    <property type="project" value="UniProtKB-EC"/>
</dbReference>
<proteinExistence type="evidence at transcript level"/>
<dbReference type="Pfam" id="PF00665">
    <property type="entry name" value="rve"/>
    <property type="match status" value="1"/>
</dbReference>
<dbReference type="EC" id="2.7.7.49" evidence="1"/>
<feature type="compositionally biased region" description="Polar residues" evidence="2">
    <location>
        <begin position="409"/>
        <end position="419"/>
    </location>
</feature>
<evidence type="ECO:0000256" key="2">
    <source>
        <dbReference type="SAM" id="MobiDB-lite"/>
    </source>
</evidence>
<evidence type="ECO:0000256" key="1">
    <source>
        <dbReference type="ARBA" id="ARBA00012493"/>
    </source>
</evidence>
<dbReference type="InterPro" id="IPR001584">
    <property type="entry name" value="Integrase_cat-core"/>
</dbReference>
<name>A0A1E1X1G5_9ACAR</name>
<dbReference type="InterPro" id="IPR036397">
    <property type="entry name" value="RNaseH_sf"/>
</dbReference>
<dbReference type="Gene3D" id="1.10.340.70">
    <property type="match status" value="1"/>
</dbReference>
<dbReference type="SUPFAM" id="SSF53098">
    <property type="entry name" value="Ribonuclease H-like"/>
    <property type="match status" value="1"/>
</dbReference>
<protein>
    <recommendedName>
        <fullName evidence="1">RNA-directed DNA polymerase</fullName>
        <ecNumber evidence="1">2.7.7.49</ecNumber>
    </recommendedName>
</protein>
<dbReference type="Pfam" id="PF17921">
    <property type="entry name" value="Integrase_H2C2"/>
    <property type="match status" value="1"/>
</dbReference>
<dbReference type="PANTHER" id="PTHR37984">
    <property type="entry name" value="PROTEIN CBG26694"/>
    <property type="match status" value="1"/>
</dbReference>
<dbReference type="InterPro" id="IPR050951">
    <property type="entry name" value="Retrovirus_Pol_polyprotein"/>
</dbReference>
<organism evidence="4">
    <name type="scientific">Amblyomma aureolatum</name>
    <dbReference type="NCBI Taxonomy" id="187763"/>
    <lineage>
        <taxon>Eukaryota</taxon>
        <taxon>Metazoa</taxon>
        <taxon>Ecdysozoa</taxon>
        <taxon>Arthropoda</taxon>
        <taxon>Chelicerata</taxon>
        <taxon>Arachnida</taxon>
        <taxon>Acari</taxon>
        <taxon>Parasitiformes</taxon>
        <taxon>Ixodida</taxon>
        <taxon>Ixodoidea</taxon>
        <taxon>Ixodidae</taxon>
        <taxon>Amblyomminae</taxon>
        <taxon>Amblyomma</taxon>
    </lineage>
</organism>
<dbReference type="InterPro" id="IPR041588">
    <property type="entry name" value="Integrase_H2C2"/>
</dbReference>
<feature type="region of interest" description="Disordered" evidence="2">
    <location>
        <begin position="392"/>
        <end position="438"/>
    </location>
</feature>
<feature type="non-terminal residue" evidence="4">
    <location>
        <position position="1"/>
    </location>
</feature>
<dbReference type="PANTHER" id="PTHR37984:SF10">
    <property type="entry name" value="RIBONUCLEASE H"/>
    <property type="match status" value="1"/>
</dbReference>
<dbReference type="FunFam" id="1.10.340.70:FF:000003">
    <property type="entry name" value="Protein CBG25708"/>
    <property type="match status" value="1"/>
</dbReference>
<dbReference type="PROSITE" id="PS50994">
    <property type="entry name" value="INTEGRASE"/>
    <property type="match status" value="1"/>
</dbReference>
<dbReference type="FunFam" id="3.30.420.10:FF:000063">
    <property type="entry name" value="Retrovirus-related Pol polyprotein from transposon 297-like Protein"/>
    <property type="match status" value="1"/>
</dbReference>
<sequence length="438" mass="49799">KDPVLSAVREMVWHGWPRSVDAPYQPFFVRRFELSVDCGCLVWNNRVVIPQPLQSEVMCLLHEQHVGITKMKALARSMVWWPQIDNCLEQTVRQCEICQSTKSLVPLAPLSSWKWCTSSWERIHLDFAEKEKKMFLLAVDSYSKWLEIRVMTSSTAQSTIETVRSLFASHGLPTEVVTDNGPQFRAKEFEDFLLANGVKHTLTPPYHPQSNGSAERAVQTVKQSLLKQLLEDQRNKSSRSLQHRIDNFLFAYRTTPHTFTGQTPAELFLRRKLRTRLSLLKPNLQDAINAKSERNVRSANKRRSSPRVFSVGDSVFVRSVRGELVKWRPGKVVKVKSDMAYLVVVDGQTRFVHADHLRHSCAKPAVVKEYDVPLPHASELLESESFLAPASNRPLLDRSDGCPLARGAQNASTSEQSDAGSPVLPRRSARNKRKPDRL</sequence>
<feature type="non-terminal residue" evidence="4">
    <location>
        <position position="438"/>
    </location>
</feature>
<accession>A0A1E1X1G5</accession>